<dbReference type="OrthoDB" id="2290221at2759"/>
<evidence type="ECO:0000313" key="2">
    <source>
        <dbReference type="Proteomes" id="UP000789570"/>
    </source>
</evidence>
<accession>A0A9N9GBF6</accession>
<organism evidence="1 2">
    <name type="scientific">Funneliformis caledonium</name>
    <dbReference type="NCBI Taxonomy" id="1117310"/>
    <lineage>
        <taxon>Eukaryota</taxon>
        <taxon>Fungi</taxon>
        <taxon>Fungi incertae sedis</taxon>
        <taxon>Mucoromycota</taxon>
        <taxon>Glomeromycotina</taxon>
        <taxon>Glomeromycetes</taxon>
        <taxon>Glomerales</taxon>
        <taxon>Glomeraceae</taxon>
        <taxon>Funneliformis</taxon>
    </lineage>
</organism>
<dbReference type="EMBL" id="CAJVPQ010002276">
    <property type="protein sequence ID" value="CAG8590611.1"/>
    <property type="molecule type" value="Genomic_DNA"/>
</dbReference>
<dbReference type="Pfam" id="PF08539">
    <property type="entry name" value="HbrB"/>
    <property type="match status" value="1"/>
</dbReference>
<dbReference type="InterPro" id="IPR013745">
    <property type="entry name" value="Bit61/PRR5"/>
</dbReference>
<dbReference type="Proteomes" id="UP000789570">
    <property type="component" value="Unassembled WGS sequence"/>
</dbReference>
<sequence>MHNPYTLKDVDGLKIHLLHQQNSPSLIHDPIPLLHDYVYDSVNTKDFERMEQGCQHDTLNSLVVKVLPLFNGEGLMCNENLNDLIIRYVNDRQLHSLYEDINELLESEMFTLNGNYV</sequence>
<keyword evidence="2" id="KW-1185">Reference proteome</keyword>
<name>A0A9N9GBF6_9GLOM</name>
<gene>
    <name evidence="1" type="ORF">FCALED_LOCUS8075</name>
</gene>
<reference evidence="1" key="1">
    <citation type="submission" date="2021-06" db="EMBL/GenBank/DDBJ databases">
        <authorList>
            <person name="Kallberg Y."/>
            <person name="Tangrot J."/>
            <person name="Rosling A."/>
        </authorList>
    </citation>
    <scope>NUCLEOTIDE SEQUENCE</scope>
    <source>
        <strain evidence="1">UK204</strain>
    </source>
</reference>
<proteinExistence type="predicted"/>
<comment type="caution">
    <text evidence="1">The sequence shown here is derived from an EMBL/GenBank/DDBJ whole genome shotgun (WGS) entry which is preliminary data.</text>
</comment>
<evidence type="ECO:0000313" key="1">
    <source>
        <dbReference type="EMBL" id="CAG8590611.1"/>
    </source>
</evidence>
<dbReference type="AlphaFoldDB" id="A0A9N9GBF6"/>
<protein>
    <submittedName>
        <fullName evidence="1">17242_t:CDS:1</fullName>
    </submittedName>
</protein>